<evidence type="ECO:0000256" key="1">
    <source>
        <dbReference type="SAM" id="Phobius"/>
    </source>
</evidence>
<dbReference type="AlphaFoldDB" id="A0A8J8SE80"/>
<dbReference type="KEGG" id="vgu:HYG85_22770"/>
<evidence type="ECO:0000313" key="3">
    <source>
        <dbReference type="Proteomes" id="UP000677305"/>
    </source>
</evidence>
<proteinExistence type="predicted"/>
<reference evidence="2 3" key="1">
    <citation type="submission" date="2020-07" db="EMBL/GenBank/DDBJ databases">
        <title>Vallitalea guaymasensis genome.</title>
        <authorList>
            <person name="Postec A."/>
        </authorList>
    </citation>
    <scope>NUCLEOTIDE SEQUENCE [LARGE SCALE GENOMIC DNA]</scope>
    <source>
        <strain evidence="2 3">Ra1766G1</strain>
    </source>
</reference>
<dbReference type="Proteomes" id="UP000677305">
    <property type="component" value="Chromosome"/>
</dbReference>
<gene>
    <name evidence="2" type="ORF">HYG85_22770</name>
</gene>
<evidence type="ECO:0000313" key="2">
    <source>
        <dbReference type="EMBL" id="QUH31597.1"/>
    </source>
</evidence>
<keyword evidence="1" id="KW-1133">Transmembrane helix</keyword>
<name>A0A8J8SE80_9FIRM</name>
<keyword evidence="3" id="KW-1185">Reference proteome</keyword>
<dbReference type="RefSeq" id="WP_212691568.1">
    <property type="nucleotide sequence ID" value="NZ_CP058561.1"/>
</dbReference>
<dbReference type="EMBL" id="CP058561">
    <property type="protein sequence ID" value="QUH31597.1"/>
    <property type="molecule type" value="Genomic_DNA"/>
</dbReference>
<protein>
    <submittedName>
        <fullName evidence="2">Uncharacterized protein</fullName>
    </submittedName>
</protein>
<accession>A0A8J8SE80</accession>
<keyword evidence="1" id="KW-0812">Transmembrane</keyword>
<feature type="transmembrane region" description="Helical" evidence="1">
    <location>
        <begin position="33"/>
        <end position="52"/>
    </location>
</feature>
<organism evidence="2 3">
    <name type="scientific">Vallitalea guaymasensis</name>
    <dbReference type="NCBI Taxonomy" id="1185412"/>
    <lineage>
        <taxon>Bacteria</taxon>
        <taxon>Bacillati</taxon>
        <taxon>Bacillota</taxon>
        <taxon>Clostridia</taxon>
        <taxon>Lachnospirales</taxon>
        <taxon>Vallitaleaceae</taxon>
        <taxon>Vallitalea</taxon>
    </lineage>
</organism>
<sequence length="60" mass="6945">MNLHSKKIDVSEIVSIGCIKQHIMVRGNPQNPIILFIHGGLVYLIVVYQIVFRKKLNRIF</sequence>
<keyword evidence="1" id="KW-0472">Membrane</keyword>